<keyword evidence="2" id="KW-1185">Reference proteome</keyword>
<evidence type="ECO:0000313" key="2">
    <source>
        <dbReference type="Proteomes" id="UP000663880"/>
    </source>
</evidence>
<evidence type="ECO:0000313" key="1">
    <source>
        <dbReference type="EMBL" id="CAF4751776.1"/>
    </source>
</evidence>
<comment type="caution">
    <text evidence="1">The sequence shown here is derived from an EMBL/GenBank/DDBJ whole genome shotgun (WGS) entry which is preliminary data.</text>
</comment>
<protein>
    <submittedName>
        <fullName evidence="1">Uncharacterized protein</fullName>
    </submittedName>
</protein>
<proteinExistence type="predicted"/>
<gene>
    <name evidence="1" type="ORF">PMACD_LOCUS737</name>
</gene>
<name>A0A821LIY4_9NEOP</name>
<dbReference type="EMBL" id="CAJOBZ010000001">
    <property type="protein sequence ID" value="CAF4751776.1"/>
    <property type="molecule type" value="Genomic_DNA"/>
</dbReference>
<accession>A0A821LIY4</accession>
<organism evidence="1 2">
    <name type="scientific">Pieris macdunnoughi</name>
    <dbReference type="NCBI Taxonomy" id="345717"/>
    <lineage>
        <taxon>Eukaryota</taxon>
        <taxon>Metazoa</taxon>
        <taxon>Ecdysozoa</taxon>
        <taxon>Arthropoda</taxon>
        <taxon>Hexapoda</taxon>
        <taxon>Insecta</taxon>
        <taxon>Pterygota</taxon>
        <taxon>Neoptera</taxon>
        <taxon>Endopterygota</taxon>
        <taxon>Lepidoptera</taxon>
        <taxon>Glossata</taxon>
        <taxon>Ditrysia</taxon>
        <taxon>Papilionoidea</taxon>
        <taxon>Pieridae</taxon>
        <taxon>Pierinae</taxon>
        <taxon>Pieris</taxon>
    </lineage>
</organism>
<dbReference type="AlphaFoldDB" id="A0A821LIY4"/>
<dbReference type="Proteomes" id="UP000663880">
    <property type="component" value="Unassembled WGS sequence"/>
</dbReference>
<sequence length="131" mass="15285">MCVKKIAPKLHFDKFIDHPIPLPTTKARNVINIVLRRNKVFSHTLRPTAEVPVARECFVWGANTVPFSRHVHPRFFHFLVRPSRHCHEWVLQLCDLKVLIRGILKEMDSGVVQTELAEGYPVRDVRKSTIW</sequence>
<reference evidence="1" key="1">
    <citation type="submission" date="2021-02" db="EMBL/GenBank/DDBJ databases">
        <authorList>
            <person name="Steward A R."/>
        </authorList>
    </citation>
    <scope>NUCLEOTIDE SEQUENCE</scope>
</reference>